<protein>
    <recommendedName>
        <fullName evidence="2 9">Arginine--tRNA ligase</fullName>
        <ecNumber evidence="2 9">6.1.1.19</ecNumber>
    </recommendedName>
</protein>
<dbReference type="PRINTS" id="PR01038">
    <property type="entry name" value="TRNASYNTHARG"/>
</dbReference>
<dbReference type="InterPro" id="IPR020825">
    <property type="entry name" value="Phe-tRNA_synthase-like_B3/B4"/>
</dbReference>
<dbReference type="InterPro" id="IPR005148">
    <property type="entry name" value="Arg-tRNA-synth_N"/>
</dbReference>
<dbReference type="PANTHER" id="PTHR11956:SF5">
    <property type="entry name" value="ARGININE--TRNA LIGASE, CYTOPLASMIC"/>
    <property type="match status" value="1"/>
</dbReference>
<feature type="domain" description="B3/B4 tRNA-binding" evidence="12">
    <location>
        <begin position="62"/>
        <end position="217"/>
    </location>
</feature>
<dbReference type="Proteomes" id="UP000176665">
    <property type="component" value="Unassembled WGS sequence"/>
</dbReference>
<gene>
    <name evidence="14" type="ORF">A2W14_01415</name>
</gene>
<evidence type="ECO:0000256" key="6">
    <source>
        <dbReference type="ARBA" id="ARBA00022917"/>
    </source>
</evidence>
<reference evidence="14 15" key="1">
    <citation type="journal article" date="2016" name="Nat. Commun.">
        <title>Thousands of microbial genomes shed light on interconnected biogeochemical processes in an aquifer system.</title>
        <authorList>
            <person name="Anantharaman K."/>
            <person name="Brown C.T."/>
            <person name="Hug L.A."/>
            <person name="Sharon I."/>
            <person name="Castelle C.J."/>
            <person name="Probst A.J."/>
            <person name="Thomas B.C."/>
            <person name="Singh A."/>
            <person name="Wilkins M.J."/>
            <person name="Karaoz U."/>
            <person name="Brodie E.L."/>
            <person name="Williams K.H."/>
            <person name="Hubbard S.S."/>
            <person name="Banfield J.F."/>
        </authorList>
    </citation>
    <scope>NUCLEOTIDE SEQUENCE [LARGE SCALE GENOMIC DNA]</scope>
</reference>
<dbReference type="SMART" id="SM01016">
    <property type="entry name" value="Arg_tRNA_synt_N"/>
    <property type="match status" value="1"/>
</dbReference>
<evidence type="ECO:0000313" key="15">
    <source>
        <dbReference type="Proteomes" id="UP000176665"/>
    </source>
</evidence>
<proteinExistence type="inferred from homology"/>
<sequence>MKFSIDSNIFERFPGVEIEVLVITGMNNRGHNKEILNLLRKEEKRQKEKLSNVELRSLPEISSWRRIYDEFGSDPKDFRSSVEALLRRARGGEKPIPQINNLVDLYNYISLKYHLPAGAEDLEKAEGDIWLTFAIGVEKGVYIGGDKIENCDPGEVIYKDKSGFICRRWNWREADRTKIDEETSQAVLVIERVPVVSEEVFKEAIVEAEELIKKFLGGKVRSYILKDKNPSVIYEVIIDKSRRSEKKEREVSKRIKENKTEKKIDQKMSNPVGEKLAENPPILQEMVKKAVEKAAGETFLKAKISKNVIKIEHPRINNYGDYSTNLALILAGQLKMKPIECAEKLSRKIEEYIRQHQLISFKADSNGLKSVTFKVNDILESAKFELPGFVNLNLAKKWLINQMIGVLNNEWIVRSGQNIKEEKNLPLHGFKTIVEFTDPNPFKDFHIGHLYSNSVGESLCRLFESQGAEVKRANYFGDVGMHVAKSVWGMRKQIDSLKITVESLEKWSLRERIEFLQKSYARGAKSFEEEEEAKAEITRINYLIYISAQEYLRETKGWERQIDYRKYISVDETELAEISHLFRIGREWSLGYFETIYKKLGTKFDFYYPESVVGEYGAKFVREALKKGVFDRSEGAIVFRGDKYGFHTRVFINKLGLPTYEAKELGLAPAKFKDYPYDFSLIVTGKEIDEYFRVLLKALSLIDKKLAAKTEHLGHGMVRLPKGKMSSRSGEIVTGESLIEEVKNKVKEKLDTSGGVGGRIDYPRVEYEDIAEKAAIAAIKYSFLKVGLPADLVFDLEKSVEFEGDSGPYLLYTYARCKSVLRKAKTDSGSKLNVAGLEKYDLNEEELELLRSFYQFEEVVWEAARSMAPNLICSYLYDLAQQFNLFYQKHSILGSKKEEAGPAASGIPLRRESKNETVEFRLAMTEATEVIIKRGLYLLGIETVERM</sequence>
<dbReference type="Pfam" id="PF03485">
    <property type="entry name" value="Arg_tRNA_synt_N"/>
    <property type="match status" value="1"/>
</dbReference>
<keyword evidence="5 10" id="KW-0067">ATP-binding</keyword>
<dbReference type="InterPro" id="IPR035684">
    <property type="entry name" value="ArgRS_core"/>
</dbReference>
<dbReference type="InterPro" id="IPR008909">
    <property type="entry name" value="DALR_anticod-bd"/>
</dbReference>
<dbReference type="Gene3D" id="3.50.40.10">
    <property type="entry name" value="Phenylalanyl-trna Synthetase, Chain B, domain 3"/>
    <property type="match status" value="1"/>
</dbReference>
<dbReference type="SMART" id="SM00873">
    <property type="entry name" value="B3_4"/>
    <property type="match status" value="1"/>
</dbReference>
<evidence type="ECO:0000259" key="11">
    <source>
        <dbReference type="SMART" id="SM00836"/>
    </source>
</evidence>
<dbReference type="InterPro" id="IPR001278">
    <property type="entry name" value="Arg-tRNA-ligase"/>
</dbReference>
<dbReference type="Pfam" id="PF00750">
    <property type="entry name" value="tRNA-synt_1d"/>
    <property type="match status" value="1"/>
</dbReference>
<dbReference type="Pfam" id="PF05746">
    <property type="entry name" value="DALR_1"/>
    <property type="match status" value="1"/>
</dbReference>
<evidence type="ECO:0000256" key="2">
    <source>
        <dbReference type="ARBA" id="ARBA00012837"/>
    </source>
</evidence>
<dbReference type="Gene3D" id="3.30.1360.70">
    <property type="entry name" value="Arginyl tRNA synthetase N-terminal domain"/>
    <property type="match status" value="1"/>
</dbReference>
<evidence type="ECO:0000256" key="9">
    <source>
        <dbReference type="NCBIfam" id="TIGR00456"/>
    </source>
</evidence>
<dbReference type="GO" id="GO:0004826">
    <property type="term" value="F:phenylalanine-tRNA ligase activity"/>
    <property type="evidence" value="ECO:0007669"/>
    <property type="project" value="InterPro"/>
</dbReference>
<evidence type="ECO:0000256" key="8">
    <source>
        <dbReference type="ARBA" id="ARBA00049339"/>
    </source>
</evidence>
<evidence type="ECO:0000256" key="1">
    <source>
        <dbReference type="ARBA" id="ARBA00005594"/>
    </source>
</evidence>
<dbReference type="SUPFAM" id="SSF56037">
    <property type="entry name" value="PheT/TilS domain"/>
    <property type="match status" value="1"/>
</dbReference>
<name>A0A1F5YUB6_9BACT</name>
<dbReference type="SUPFAM" id="SSF47323">
    <property type="entry name" value="Anticodon-binding domain of a subclass of class I aminoacyl-tRNA synthetases"/>
    <property type="match status" value="1"/>
</dbReference>
<evidence type="ECO:0000256" key="3">
    <source>
        <dbReference type="ARBA" id="ARBA00022598"/>
    </source>
</evidence>
<dbReference type="PANTHER" id="PTHR11956">
    <property type="entry name" value="ARGINYL-TRNA SYNTHETASE"/>
    <property type="match status" value="1"/>
</dbReference>
<keyword evidence="4 10" id="KW-0547">Nucleotide-binding</keyword>
<evidence type="ECO:0000256" key="10">
    <source>
        <dbReference type="RuleBase" id="RU363038"/>
    </source>
</evidence>
<dbReference type="GO" id="GO:0004814">
    <property type="term" value="F:arginine-tRNA ligase activity"/>
    <property type="evidence" value="ECO:0007669"/>
    <property type="project" value="UniProtKB-UniRule"/>
</dbReference>
<accession>A0A1F5YUB6</accession>
<dbReference type="GO" id="GO:0005524">
    <property type="term" value="F:ATP binding"/>
    <property type="evidence" value="ECO:0007669"/>
    <property type="project" value="UniProtKB-KW"/>
</dbReference>
<comment type="caution">
    <text evidence="14">The sequence shown here is derived from an EMBL/GenBank/DDBJ whole genome shotgun (WGS) entry which is preliminary data.</text>
</comment>
<dbReference type="NCBIfam" id="TIGR00456">
    <property type="entry name" value="argS"/>
    <property type="match status" value="1"/>
</dbReference>
<dbReference type="SUPFAM" id="SSF55190">
    <property type="entry name" value="Arginyl-tRNA synthetase (ArgRS), N-terminal 'additional' domain"/>
    <property type="match status" value="1"/>
</dbReference>
<keyword evidence="7 10" id="KW-0030">Aminoacyl-tRNA synthetase</keyword>
<comment type="similarity">
    <text evidence="1 10">Belongs to the class-I aminoacyl-tRNA synthetase family.</text>
</comment>
<organism evidence="14 15">
    <name type="scientific">Candidatus Gottesmanbacteria bacterium RBG_16_37_8</name>
    <dbReference type="NCBI Taxonomy" id="1798371"/>
    <lineage>
        <taxon>Bacteria</taxon>
        <taxon>Candidatus Gottesmaniibacteriota</taxon>
    </lineage>
</organism>
<evidence type="ECO:0000313" key="14">
    <source>
        <dbReference type="EMBL" id="OGG03684.1"/>
    </source>
</evidence>
<dbReference type="Gene3D" id="1.10.730.10">
    <property type="entry name" value="Isoleucyl-tRNA Synthetase, Domain 1"/>
    <property type="match status" value="1"/>
</dbReference>
<dbReference type="InterPro" id="IPR036695">
    <property type="entry name" value="Arg-tRNA-synth_N_sf"/>
</dbReference>
<dbReference type="STRING" id="1798371.A2W14_01415"/>
<evidence type="ECO:0000256" key="7">
    <source>
        <dbReference type="ARBA" id="ARBA00023146"/>
    </source>
</evidence>
<dbReference type="GO" id="GO:0003723">
    <property type="term" value="F:RNA binding"/>
    <property type="evidence" value="ECO:0007669"/>
    <property type="project" value="InterPro"/>
</dbReference>
<feature type="domain" description="DALR anticodon binding" evidence="11">
    <location>
        <begin position="810"/>
        <end position="947"/>
    </location>
</feature>
<evidence type="ECO:0000259" key="13">
    <source>
        <dbReference type="SMART" id="SM01016"/>
    </source>
</evidence>
<dbReference type="AlphaFoldDB" id="A0A1F5YUB6"/>
<evidence type="ECO:0000256" key="4">
    <source>
        <dbReference type="ARBA" id="ARBA00022741"/>
    </source>
</evidence>
<dbReference type="SUPFAM" id="SSF52374">
    <property type="entry name" value="Nucleotidylyl transferase"/>
    <property type="match status" value="1"/>
</dbReference>
<dbReference type="InterPro" id="IPR009080">
    <property type="entry name" value="tRNAsynth_Ia_anticodon-bd"/>
</dbReference>
<dbReference type="GO" id="GO:0005737">
    <property type="term" value="C:cytoplasm"/>
    <property type="evidence" value="ECO:0007669"/>
    <property type="project" value="UniProtKB-UniRule"/>
</dbReference>
<comment type="catalytic activity">
    <reaction evidence="8">
        <text>tRNA(Arg) + L-arginine + ATP = L-arginyl-tRNA(Arg) + AMP + diphosphate</text>
        <dbReference type="Rhea" id="RHEA:20301"/>
        <dbReference type="Rhea" id="RHEA-COMP:9658"/>
        <dbReference type="Rhea" id="RHEA-COMP:9673"/>
        <dbReference type="ChEBI" id="CHEBI:30616"/>
        <dbReference type="ChEBI" id="CHEBI:32682"/>
        <dbReference type="ChEBI" id="CHEBI:33019"/>
        <dbReference type="ChEBI" id="CHEBI:78442"/>
        <dbReference type="ChEBI" id="CHEBI:78513"/>
        <dbReference type="ChEBI" id="CHEBI:456215"/>
        <dbReference type="EC" id="6.1.1.19"/>
    </reaction>
</comment>
<dbReference type="SMART" id="SM00836">
    <property type="entry name" value="DALR_1"/>
    <property type="match status" value="1"/>
</dbReference>
<keyword evidence="6 10" id="KW-0648">Protein biosynthesis</keyword>
<dbReference type="EMBL" id="MFJA01000017">
    <property type="protein sequence ID" value="OGG03684.1"/>
    <property type="molecule type" value="Genomic_DNA"/>
</dbReference>
<feature type="domain" description="Arginyl tRNA synthetase N-terminal" evidence="13">
    <location>
        <begin position="285"/>
        <end position="394"/>
    </location>
</feature>
<evidence type="ECO:0000259" key="12">
    <source>
        <dbReference type="SMART" id="SM00873"/>
    </source>
</evidence>
<dbReference type="Pfam" id="PF03483">
    <property type="entry name" value="B3_4"/>
    <property type="match status" value="1"/>
</dbReference>
<keyword evidence="3 10" id="KW-0436">Ligase</keyword>
<dbReference type="FunFam" id="1.10.730.10:FF:000006">
    <property type="entry name" value="Arginyl-tRNA synthetase 2, mitochondrial"/>
    <property type="match status" value="1"/>
</dbReference>
<dbReference type="EC" id="6.1.1.19" evidence="2 9"/>
<dbReference type="InterPro" id="IPR005146">
    <property type="entry name" value="B3/B4_tRNA-bd"/>
</dbReference>
<evidence type="ECO:0000256" key="5">
    <source>
        <dbReference type="ARBA" id="ARBA00022840"/>
    </source>
</evidence>
<dbReference type="GO" id="GO:0006420">
    <property type="term" value="P:arginyl-tRNA aminoacylation"/>
    <property type="evidence" value="ECO:0007669"/>
    <property type="project" value="UniProtKB-UniRule"/>
</dbReference>
<dbReference type="InterPro" id="IPR014729">
    <property type="entry name" value="Rossmann-like_a/b/a_fold"/>
</dbReference>
<dbReference type="Gene3D" id="3.40.50.620">
    <property type="entry name" value="HUPs"/>
    <property type="match status" value="1"/>
</dbReference>